<dbReference type="EMBL" id="PDOF01000001">
    <property type="protein sequence ID" value="PYZ98535.1"/>
    <property type="molecule type" value="Genomic_DNA"/>
</dbReference>
<feature type="chain" id="PRO_5016152931" description="Divergent polysaccharide deacetylase family protein" evidence="1">
    <location>
        <begin position="32"/>
        <end position="281"/>
    </location>
</feature>
<comment type="caution">
    <text evidence="2">The sequence shown here is derived from an EMBL/GenBank/DDBJ whole genome shotgun (WGS) entry which is preliminary data.</text>
</comment>
<dbReference type="InterPro" id="IPR011330">
    <property type="entry name" value="Glyco_hydro/deAcase_b/a-brl"/>
</dbReference>
<protein>
    <recommendedName>
        <fullName evidence="4">Divergent polysaccharide deacetylase family protein</fullName>
    </recommendedName>
</protein>
<organism evidence="2 3">
    <name type="scientific">Alteribacter lacisalsi</name>
    <dbReference type="NCBI Taxonomy" id="2045244"/>
    <lineage>
        <taxon>Bacteria</taxon>
        <taxon>Bacillati</taxon>
        <taxon>Bacillota</taxon>
        <taxon>Bacilli</taxon>
        <taxon>Bacillales</taxon>
        <taxon>Bacillaceae</taxon>
        <taxon>Alteribacter</taxon>
    </lineage>
</organism>
<keyword evidence="3" id="KW-1185">Reference proteome</keyword>
<dbReference type="Proteomes" id="UP000248066">
    <property type="component" value="Unassembled WGS sequence"/>
</dbReference>
<dbReference type="CDD" id="cd10936">
    <property type="entry name" value="CE4_DAC2"/>
    <property type="match status" value="1"/>
</dbReference>
<reference evidence="2 3" key="1">
    <citation type="submission" date="2017-10" db="EMBL/GenBank/DDBJ databases">
        <title>Bacillus sp. nov., a halophilic bacterium isolated from a Yangshapao Lake.</title>
        <authorList>
            <person name="Wang H."/>
        </authorList>
    </citation>
    <scope>NUCLEOTIDE SEQUENCE [LARGE SCALE GENOMIC DNA]</scope>
    <source>
        <strain evidence="2 3">YSP-3</strain>
    </source>
</reference>
<dbReference type="GO" id="GO:0005975">
    <property type="term" value="P:carbohydrate metabolic process"/>
    <property type="evidence" value="ECO:0007669"/>
    <property type="project" value="InterPro"/>
</dbReference>
<accession>A0A2W0HLV2</accession>
<name>A0A2W0HLV2_9BACI</name>
<proteinExistence type="predicted"/>
<keyword evidence="1" id="KW-0732">Signal</keyword>
<dbReference type="InterPro" id="IPR006837">
    <property type="entry name" value="Divergent_DAC"/>
</dbReference>
<feature type="signal peptide" evidence="1">
    <location>
        <begin position="1"/>
        <end position="31"/>
    </location>
</feature>
<dbReference type="Gene3D" id="3.20.20.370">
    <property type="entry name" value="Glycoside hydrolase/deacetylase"/>
    <property type="match status" value="1"/>
</dbReference>
<evidence type="ECO:0000313" key="2">
    <source>
        <dbReference type="EMBL" id="PYZ98535.1"/>
    </source>
</evidence>
<dbReference type="AlphaFoldDB" id="A0A2W0HLV2"/>
<dbReference type="PANTHER" id="PTHR30105">
    <property type="entry name" value="UNCHARACTERIZED YIBQ-RELATED"/>
    <property type="match status" value="1"/>
</dbReference>
<evidence type="ECO:0008006" key="4">
    <source>
        <dbReference type="Google" id="ProtNLM"/>
    </source>
</evidence>
<dbReference type="PANTHER" id="PTHR30105:SF2">
    <property type="entry name" value="DIVERGENT POLYSACCHARIDE DEACETYLASE SUPERFAMILY"/>
    <property type="match status" value="1"/>
</dbReference>
<dbReference type="SUPFAM" id="SSF88713">
    <property type="entry name" value="Glycoside hydrolase/deacetylase"/>
    <property type="match status" value="1"/>
</dbReference>
<dbReference type="Pfam" id="PF04748">
    <property type="entry name" value="Polysacc_deac_2"/>
    <property type="match status" value="1"/>
</dbReference>
<sequence length="281" mass="30968">MKQKTVWHHTTLLLTILCVAVTAITASPGYAEENGQEAKVAVIIDDFGGNTGGVYRFLRSEIPITVAVMPFLDESTEQAEMAHELGFEVIVHLPLEPKRGKASWLGPLPITSALSNEEVKNRVRKAIEDVPYAKGLNNHMGSNIVGNKRIMKAILEVAREYDLYVIDSGTSPDSVIPELAEEMNLRWAARDTFLDDSRSSRNHVYKQMLRLCSQAEKHGGAIGIGHVGIKGTDTFNGISDSLAHLKNRNVRIVPVSELIPTSVEKDPSQFWQRIVGGEADE</sequence>
<gene>
    <name evidence="2" type="ORF">CR205_08095</name>
</gene>
<dbReference type="OrthoDB" id="9784811at2"/>
<evidence type="ECO:0000256" key="1">
    <source>
        <dbReference type="SAM" id="SignalP"/>
    </source>
</evidence>
<dbReference type="RefSeq" id="WP_110518502.1">
    <property type="nucleotide sequence ID" value="NZ_PDOF01000001.1"/>
</dbReference>
<evidence type="ECO:0000313" key="3">
    <source>
        <dbReference type="Proteomes" id="UP000248066"/>
    </source>
</evidence>